<dbReference type="InterPro" id="IPR012337">
    <property type="entry name" value="RNaseH-like_sf"/>
</dbReference>
<dbReference type="SUPFAM" id="SSF53098">
    <property type="entry name" value="Ribonuclease H-like"/>
    <property type="match status" value="1"/>
</dbReference>
<dbReference type="InterPro" id="IPR002156">
    <property type="entry name" value="RNaseH_domain"/>
</dbReference>
<name>A0A0B2UU43_TOXCA</name>
<comment type="caution">
    <text evidence="3">The sequence shown here is derived from an EMBL/GenBank/DDBJ whole genome shotgun (WGS) entry which is preliminary data.</text>
</comment>
<sequence>MNNSGYNGRFHEDYEVLKDEARKFPKGVEFEHVFGHEGEPGNEAANELARQATAPARAMRSVSVPPSQTNWRAKQLHPREPCAPSVFHRRTVFTVEVRTRIEVVLVQEMPVLDQDHDQETE</sequence>
<organism evidence="3 4">
    <name type="scientific">Toxocara canis</name>
    <name type="common">Canine roundworm</name>
    <dbReference type="NCBI Taxonomy" id="6265"/>
    <lineage>
        <taxon>Eukaryota</taxon>
        <taxon>Metazoa</taxon>
        <taxon>Ecdysozoa</taxon>
        <taxon>Nematoda</taxon>
        <taxon>Chromadorea</taxon>
        <taxon>Rhabditida</taxon>
        <taxon>Spirurina</taxon>
        <taxon>Ascaridomorpha</taxon>
        <taxon>Ascaridoidea</taxon>
        <taxon>Toxocaridae</taxon>
        <taxon>Toxocara</taxon>
    </lineage>
</organism>
<evidence type="ECO:0000256" key="1">
    <source>
        <dbReference type="SAM" id="MobiDB-lite"/>
    </source>
</evidence>
<accession>A0A0B2UU43</accession>
<feature type="region of interest" description="Disordered" evidence="1">
    <location>
        <begin position="55"/>
        <end position="77"/>
    </location>
</feature>
<evidence type="ECO:0000313" key="3">
    <source>
        <dbReference type="EMBL" id="KHN72612.1"/>
    </source>
</evidence>
<dbReference type="OrthoDB" id="5872464at2759"/>
<dbReference type="EMBL" id="JPKZ01003229">
    <property type="protein sequence ID" value="KHN72612.1"/>
    <property type="molecule type" value="Genomic_DNA"/>
</dbReference>
<keyword evidence="4" id="KW-1185">Reference proteome</keyword>
<dbReference type="GO" id="GO:0003676">
    <property type="term" value="F:nucleic acid binding"/>
    <property type="evidence" value="ECO:0007669"/>
    <property type="project" value="InterPro"/>
</dbReference>
<protein>
    <recommendedName>
        <fullName evidence="2">RNase H type-1 domain-containing protein</fullName>
    </recommendedName>
</protein>
<evidence type="ECO:0000259" key="2">
    <source>
        <dbReference type="PROSITE" id="PS50879"/>
    </source>
</evidence>
<proteinExistence type="predicted"/>
<dbReference type="GO" id="GO:0004523">
    <property type="term" value="F:RNA-DNA hybrid ribonuclease activity"/>
    <property type="evidence" value="ECO:0007669"/>
    <property type="project" value="InterPro"/>
</dbReference>
<dbReference type="Proteomes" id="UP000031036">
    <property type="component" value="Unassembled WGS sequence"/>
</dbReference>
<feature type="domain" description="RNase H type-1" evidence="2">
    <location>
        <begin position="1"/>
        <end position="54"/>
    </location>
</feature>
<dbReference type="Gene3D" id="3.30.420.10">
    <property type="entry name" value="Ribonuclease H-like superfamily/Ribonuclease H"/>
    <property type="match status" value="1"/>
</dbReference>
<dbReference type="STRING" id="6265.A0A0B2UU43"/>
<dbReference type="AlphaFoldDB" id="A0A0B2UU43"/>
<dbReference type="PROSITE" id="PS50879">
    <property type="entry name" value="RNASE_H_1"/>
    <property type="match status" value="1"/>
</dbReference>
<dbReference type="InterPro" id="IPR036397">
    <property type="entry name" value="RNaseH_sf"/>
</dbReference>
<gene>
    <name evidence="3" type="ORF">Tcan_17983</name>
</gene>
<reference evidence="3 4" key="1">
    <citation type="submission" date="2014-11" db="EMBL/GenBank/DDBJ databases">
        <title>Genetic blueprint of the zoonotic pathogen Toxocara canis.</title>
        <authorList>
            <person name="Zhu X.-Q."/>
            <person name="Korhonen P.K."/>
            <person name="Cai H."/>
            <person name="Young N.D."/>
            <person name="Nejsum P."/>
            <person name="von Samson-Himmelstjerna G."/>
            <person name="Boag P.R."/>
            <person name="Tan P."/>
            <person name="Li Q."/>
            <person name="Min J."/>
            <person name="Yang Y."/>
            <person name="Wang X."/>
            <person name="Fang X."/>
            <person name="Hall R.S."/>
            <person name="Hofmann A."/>
            <person name="Sternberg P.W."/>
            <person name="Jex A.R."/>
            <person name="Gasser R.B."/>
        </authorList>
    </citation>
    <scope>NUCLEOTIDE SEQUENCE [LARGE SCALE GENOMIC DNA]</scope>
    <source>
        <strain evidence="3">PN_DK_2014</strain>
    </source>
</reference>
<evidence type="ECO:0000313" key="4">
    <source>
        <dbReference type="Proteomes" id="UP000031036"/>
    </source>
</evidence>